<keyword evidence="2" id="KW-0489">Methyltransferase</keyword>
<dbReference type="PANTHER" id="PTHR33841">
    <property type="entry name" value="DNA METHYLTRANSFERASE YEEA-RELATED"/>
    <property type="match status" value="1"/>
</dbReference>
<dbReference type="InterPro" id="IPR050953">
    <property type="entry name" value="N4_N6_ade-DNA_methylase"/>
</dbReference>
<keyword evidence="8" id="KW-1185">Reference proteome</keyword>
<keyword evidence="3" id="KW-0808">Transferase</keyword>
<evidence type="ECO:0000256" key="1">
    <source>
        <dbReference type="ARBA" id="ARBA00011900"/>
    </source>
</evidence>
<keyword evidence="4" id="KW-0949">S-adenosyl-L-methionine</keyword>
<evidence type="ECO:0000256" key="2">
    <source>
        <dbReference type="ARBA" id="ARBA00022603"/>
    </source>
</evidence>
<dbReference type="InterPro" id="IPR011639">
    <property type="entry name" value="MethylTrfase_TaqI-like_dom"/>
</dbReference>
<dbReference type="PRINTS" id="PR00507">
    <property type="entry name" value="N12N6MTFRASE"/>
</dbReference>
<reference evidence="7 8" key="1">
    <citation type="submission" date="2011-02" db="EMBL/GenBank/DDBJ databases">
        <authorList>
            <person name="Weinstock G."/>
            <person name="Sodergren E."/>
            <person name="Clifton S."/>
            <person name="Fulton L."/>
            <person name="Fulton B."/>
            <person name="Courtney L."/>
            <person name="Fronick C."/>
            <person name="Harrison M."/>
            <person name="Strong C."/>
            <person name="Farmer C."/>
            <person name="Delahaunty K."/>
            <person name="Markovic C."/>
            <person name="Hall O."/>
            <person name="Minx P."/>
            <person name="Tomlinson C."/>
            <person name="Mitreva M."/>
            <person name="Hou S."/>
            <person name="Chen J."/>
            <person name="Wollam A."/>
            <person name="Pepin K.H."/>
            <person name="Johnson M."/>
            <person name="Bhonagiri V."/>
            <person name="Zhang X."/>
            <person name="Suruliraj S."/>
            <person name="Warren W."/>
            <person name="Chinwalla A."/>
            <person name="Mardis E.R."/>
            <person name="Wilson R.K."/>
        </authorList>
    </citation>
    <scope>NUCLEOTIDE SEQUENCE [LARGE SCALE GENOMIC DNA]</scope>
    <source>
        <strain evidence="7 8">YIT 12057</strain>
    </source>
</reference>
<dbReference type="GO" id="GO:0009007">
    <property type="term" value="F:site-specific DNA-methyltransferase (adenine-specific) activity"/>
    <property type="evidence" value="ECO:0007669"/>
    <property type="project" value="UniProtKB-EC"/>
</dbReference>
<evidence type="ECO:0000259" key="6">
    <source>
        <dbReference type="Pfam" id="PF07669"/>
    </source>
</evidence>
<accession>F3PPC0</accession>
<evidence type="ECO:0000256" key="5">
    <source>
        <dbReference type="ARBA" id="ARBA00047942"/>
    </source>
</evidence>
<organism evidence="7 8">
    <name type="scientific">Bacteroides fluxus YIT 12057</name>
    <dbReference type="NCBI Taxonomy" id="763034"/>
    <lineage>
        <taxon>Bacteria</taxon>
        <taxon>Pseudomonadati</taxon>
        <taxon>Bacteroidota</taxon>
        <taxon>Bacteroidia</taxon>
        <taxon>Bacteroidales</taxon>
        <taxon>Bacteroidaceae</taxon>
        <taxon>Bacteroides</taxon>
    </lineage>
</organism>
<dbReference type="InterPro" id="IPR029063">
    <property type="entry name" value="SAM-dependent_MTases_sf"/>
</dbReference>
<dbReference type="EMBL" id="AFBN01000010">
    <property type="protein sequence ID" value="EGF59325.1"/>
    <property type="molecule type" value="Genomic_DNA"/>
</dbReference>
<evidence type="ECO:0000256" key="3">
    <source>
        <dbReference type="ARBA" id="ARBA00022679"/>
    </source>
</evidence>
<sequence length="912" mass="104455">MSKCLKISQWLKSGEYQIEIDALLTNIIRKSELAESEAETSAIFENEIYYFMRSKFAVDLHFQKETPVEGVVHTFGNSLQRTSGKGRMDAVVNNLVIEYKHYSKLFKSKDKDRKKAFKQVSDYLYALYDLKKEKYDAILTDGLSVSYFSFVGDTVQHTALRTITTEDIDTIVKAILNNKSKKFEPKNIVRDFSISSLSSSVTRDIANILFAELEGKITERSIMLYEEWKNLMHLSVDDNGKSGDIDKRRADLSAVFSSTINDVDREYKAIYALQTTYAIIVKLIACKVLDRLNYNAEADVYHDLLSLDSGKMRSFFQRMEDGYSYSNMGVRNFLEGDFFSWYADEAQWGDKLYDALLKLMVNIDYYSSFSLNVRYAPIDVFKDLYMSIIPQSIRHSMGEYFTPEWLADSVVEKAIGYVGNSRWKAIDPCCGSGIFIITLIKKLVGDISLGELTRKNKELLLEEIINRVYGIDINPLSVLSARISYYLAIHQLGDVKDVEIPVYLGDSAITPVMLQIDGIACYSYSVNNLKCGSFDVVLPKRFVEEPKFGEVMNRLQALVKAESTSVLTHVLLNEFTEEERKSKKIVSYIEALSESLVYLHKNKWDGIWIRIVTNFMSIARLTSFDMIVGNPPWVKWEHLPAAYTRKIKEFCDIRHIFCNDGGLFGGAQLNICALIANVSAANWLNQNGVLALLMPDSIMSQNSYEEFRNFYVDYARKRRLWLRSLDRWMSPLRPFKVGKKSVMQDFNTYYYTAKEMDYLEGVPIRMIGKGVKYSDVGISGCSNFADASRFLTIENGMAKQLSCQSTAFTYISDKFDFSEIIGETSYQYRTGVESTPFEVFKLIGEGESDKEGHYRFKNKTLKTSKYKVDDMPKDGWDLPVEYIYPMVEGPAIRPFQYTCGNNFHIVPYDSGD</sequence>
<dbReference type="Pfam" id="PF07669">
    <property type="entry name" value="Eco57I"/>
    <property type="match status" value="1"/>
</dbReference>
<dbReference type="InterPro" id="IPR002052">
    <property type="entry name" value="DNA_methylase_N6_adenine_CS"/>
</dbReference>
<dbReference type="eggNOG" id="COG1002">
    <property type="taxonomic scope" value="Bacteria"/>
</dbReference>
<dbReference type="GeneID" id="86048344"/>
<dbReference type="eggNOG" id="COG0827">
    <property type="taxonomic scope" value="Bacteria"/>
</dbReference>
<dbReference type="HOGENOM" id="CLU_009149_0_0_10"/>
<dbReference type="GO" id="GO:0003676">
    <property type="term" value="F:nucleic acid binding"/>
    <property type="evidence" value="ECO:0007669"/>
    <property type="project" value="InterPro"/>
</dbReference>
<protein>
    <recommendedName>
        <fullName evidence="1">site-specific DNA-methyltransferase (adenine-specific)</fullName>
        <ecNumber evidence="1">2.1.1.72</ecNumber>
    </recommendedName>
</protein>
<name>F3PPC0_9BACE</name>
<gene>
    <name evidence="7" type="ORF">HMPREF9446_00560</name>
</gene>
<dbReference type="PROSITE" id="PS00092">
    <property type="entry name" value="N6_MTASE"/>
    <property type="match status" value="1"/>
</dbReference>
<feature type="domain" description="Type II methyltransferase M.TaqI-like" evidence="6">
    <location>
        <begin position="466"/>
        <end position="710"/>
    </location>
</feature>
<evidence type="ECO:0000313" key="7">
    <source>
        <dbReference type="EMBL" id="EGF59325.1"/>
    </source>
</evidence>
<dbReference type="RefSeq" id="WP_009123819.1">
    <property type="nucleotide sequence ID" value="NZ_GL882611.1"/>
</dbReference>
<comment type="caution">
    <text evidence="7">The sequence shown here is derived from an EMBL/GenBank/DDBJ whole genome shotgun (WGS) entry which is preliminary data.</text>
</comment>
<evidence type="ECO:0000256" key="4">
    <source>
        <dbReference type="ARBA" id="ARBA00022691"/>
    </source>
</evidence>
<dbReference type="Proteomes" id="UP000003416">
    <property type="component" value="Unassembled WGS sequence"/>
</dbReference>
<dbReference type="PANTHER" id="PTHR33841:SF4">
    <property type="entry name" value="RESTRICTION MODIFICATION SYSTEM DNA SPECIFICITY DOMAIN"/>
    <property type="match status" value="1"/>
</dbReference>
<evidence type="ECO:0000313" key="8">
    <source>
        <dbReference type="Proteomes" id="UP000003416"/>
    </source>
</evidence>
<comment type="catalytic activity">
    <reaction evidence="5">
        <text>a 2'-deoxyadenosine in DNA + S-adenosyl-L-methionine = an N(6)-methyl-2'-deoxyadenosine in DNA + S-adenosyl-L-homocysteine + H(+)</text>
        <dbReference type="Rhea" id="RHEA:15197"/>
        <dbReference type="Rhea" id="RHEA-COMP:12418"/>
        <dbReference type="Rhea" id="RHEA-COMP:12419"/>
        <dbReference type="ChEBI" id="CHEBI:15378"/>
        <dbReference type="ChEBI" id="CHEBI:57856"/>
        <dbReference type="ChEBI" id="CHEBI:59789"/>
        <dbReference type="ChEBI" id="CHEBI:90615"/>
        <dbReference type="ChEBI" id="CHEBI:90616"/>
        <dbReference type="EC" id="2.1.1.72"/>
    </reaction>
</comment>
<dbReference type="SUPFAM" id="SSF53335">
    <property type="entry name" value="S-adenosyl-L-methionine-dependent methyltransferases"/>
    <property type="match status" value="1"/>
</dbReference>
<dbReference type="EC" id="2.1.1.72" evidence="1"/>
<dbReference type="STRING" id="763034.HMPREF9446_00560"/>
<dbReference type="Gene3D" id="3.40.50.150">
    <property type="entry name" value="Vaccinia Virus protein VP39"/>
    <property type="match status" value="1"/>
</dbReference>
<proteinExistence type="predicted"/>
<dbReference type="GO" id="GO:0006304">
    <property type="term" value="P:DNA modification"/>
    <property type="evidence" value="ECO:0007669"/>
    <property type="project" value="InterPro"/>
</dbReference>
<dbReference type="AlphaFoldDB" id="F3PPC0"/>
<dbReference type="GO" id="GO:0032259">
    <property type="term" value="P:methylation"/>
    <property type="evidence" value="ECO:0007669"/>
    <property type="project" value="UniProtKB-KW"/>
</dbReference>